<proteinExistence type="predicted"/>
<dbReference type="Proteomes" id="UP000653454">
    <property type="component" value="Unassembled WGS sequence"/>
</dbReference>
<comment type="caution">
    <text evidence="1">The sequence shown here is derived from an EMBL/GenBank/DDBJ whole genome shotgun (WGS) entry which is preliminary data.</text>
</comment>
<gene>
    <name evidence="1" type="ORF">PLXY2_LOCUS4558</name>
</gene>
<protein>
    <submittedName>
        <fullName evidence="1">(diamondback moth) hypothetical protein</fullName>
    </submittedName>
</protein>
<keyword evidence="2" id="KW-1185">Reference proteome</keyword>
<sequence length="179" mass="19654">MVESQTLPLLEGDPCPSSGDVMGCACDDKCHKGRTYDLIITIYLSSSSVKQHTITSLSYVNSSSLVRYTLCAASSFTATNKNSGEKLQFCNRRQELQLCPMRCGFLVFITSITQSHVGSLAVTRAGGWAGGALRHTWRLQLLANTPRCIRDCSSCCLKVTNEPNEAEIPWRASTNLNRL</sequence>
<dbReference type="EMBL" id="CAJHNJ030000012">
    <property type="protein sequence ID" value="CAG9110618.1"/>
    <property type="molecule type" value="Genomic_DNA"/>
</dbReference>
<accession>A0A8S4E676</accession>
<evidence type="ECO:0000313" key="1">
    <source>
        <dbReference type="EMBL" id="CAG9110618.1"/>
    </source>
</evidence>
<dbReference type="AlphaFoldDB" id="A0A8S4E676"/>
<evidence type="ECO:0000313" key="2">
    <source>
        <dbReference type="Proteomes" id="UP000653454"/>
    </source>
</evidence>
<organism evidence="1 2">
    <name type="scientific">Plutella xylostella</name>
    <name type="common">Diamondback moth</name>
    <name type="synonym">Plutella maculipennis</name>
    <dbReference type="NCBI Taxonomy" id="51655"/>
    <lineage>
        <taxon>Eukaryota</taxon>
        <taxon>Metazoa</taxon>
        <taxon>Ecdysozoa</taxon>
        <taxon>Arthropoda</taxon>
        <taxon>Hexapoda</taxon>
        <taxon>Insecta</taxon>
        <taxon>Pterygota</taxon>
        <taxon>Neoptera</taxon>
        <taxon>Endopterygota</taxon>
        <taxon>Lepidoptera</taxon>
        <taxon>Glossata</taxon>
        <taxon>Ditrysia</taxon>
        <taxon>Yponomeutoidea</taxon>
        <taxon>Plutellidae</taxon>
        <taxon>Plutella</taxon>
    </lineage>
</organism>
<name>A0A8S4E676_PLUXY</name>
<reference evidence="1" key="1">
    <citation type="submission" date="2020-11" db="EMBL/GenBank/DDBJ databases">
        <authorList>
            <person name="Whiteford S."/>
        </authorList>
    </citation>
    <scope>NUCLEOTIDE SEQUENCE</scope>
</reference>